<reference evidence="1 2" key="1">
    <citation type="submission" date="2016-10" db="EMBL/GenBank/DDBJ databases">
        <authorList>
            <person name="de Groot N.N."/>
        </authorList>
    </citation>
    <scope>NUCLEOTIDE SEQUENCE [LARGE SCALE GENOMIC DNA]</scope>
    <source>
        <strain evidence="1 2">Nv1</strain>
    </source>
</reference>
<dbReference type="InterPro" id="IPR018655">
    <property type="entry name" value="DUF2086"/>
</dbReference>
<organism evidence="1 2">
    <name type="scientific">Nitrosovibrio tenuis</name>
    <dbReference type="NCBI Taxonomy" id="1233"/>
    <lineage>
        <taxon>Bacteria</taxon>
        <taxon>Pseudomonadati</taxon>
        <taxon>Pseudomonadota</taxon>
        <taxon>Betaproteobacteria</taxon>
        <taxon>Nitrosomonadales</taxon>
        <taxon>Nitrosomonadaceae</taxon>
        <taxon>Nitrosovibrio</taxon>
    </lineage>
</organism>
<evidence type="ECO:0000313" key="1">
    <source>
        <dbReference type="EMBL" id="SEL22781.1"/>
    </source>
</evidence>
<evidence type="ECO:0000313" key="2">
    <source>
        <dbReference type="Proteomes" id="UP000198620"/>
    </source>
</evidence>
<proteinExistence type="predicted"/>
<accession>A0A1H7NHH0</accession>
<gene>
    <name evidence="1" type="ORF">SAMN05216387_10711</name>
</gene>
<dbReference type="AlphaFoldDB" id="A0A1H7NHH0"/>
<dbReference type="EMBL" id="FOBH01000007">
    <property type="protein sequence ID" value="SEL22781.1"/>
    <property type="molecule type" value="Genomic_DNA"/>
</dbReference>
<sequence length="148" mass="17358">MNTLMTRKLREIIPVRDIARRVNKLDLKRLSDDLDAQGCTVIEKLITPEECDALAGLYPKDEIFRSRIAMARPGFGRREYKYFSYPLPSIISQLRTFIYFRLAPIANRWSKAMDIKMHYPKQHADYLERCHEAGQRDSAAIAIRAWRL</sequence>
<keyword evidence="2" id="KW-1185">Reference proteome</keyword>
<dbReference type="STRING" id="1233.SAMN05216387_10711"/>
<name>A0A1H7NHH0_9PROT</name>
<protein>
    <submittedName>
        <fullName evidence="1">Uncharacterized protein</fullName>
    </submittedName>
</protein>
<dbReference type="Proteomes" id="UP000198620">
    <property type="component" value="Unassembled WGS sequence"/>
</dbReference>
<dbReference type="Pfam" id="PF09859">
    <property type="entry name" value="Oxygenase-NA"/>
    <property type="match status" value="1"/>
</dbReference>